<proteinExistence type="predicted"/>
<protein>
    <submittedName>
        <fullName evidence="1">Protein trichome birefringence-like 26</fullName>
    </submittedName>
</protein>
<reference evidence="1 2" key="1">
    <citation type="journal article" date="2018" name="Genome Biol. Evol.">
        <title>Complete Genome Sequence of Streptococcus ruminantium sp. nov. GUT-187T (=DSM 104980T =JCM 31869T), the Type Strain of S. ruminantium, and Comparison with Genome Sequences of Streptococcus suis Strains.</title>
        <authorList>
            <person name="Tohya M."/>
            <person name="Sekizaki T."/>
            <person name="Miyoshi-Akiyama T."/>
        </authorList>
    </citation>
    <scope>NUCLEOTIDE SEQUENCE [LARGE SCALE GENOMIC DNA]</scope>
    <source>
        <strain evidence="1 2">GUT187T</strain>
    </source>
</reference>
<organism evidence="1 2">
    <name type="scientific">Streptococcus ruminantium</name>
    <dbReference type="NCBI Taxonomy" id="1917441"/>
    <lineage>
        <taxon>Bacteria</taxon>
        <taxon>Bacillati</taxon>
        <taxon>Bacillota</taxon>
        <taxon>Bacilli</taxon>
        <taxon>Lactobacillales</taxon>
        <taxon>Streptococcaceae</taxon>
        <taxon>Streptococcus</taxon>
    </lineage>
</organism>
<accession>A0A2Z5TKR6</accession>
<dbReference type="AlphaFoldDB" id="A0A2Z5TKR6"/>
<gene>
    <name evidence="1" type="ORF">SR187_1885</name>
</gene>
<dbReference type="KEGG" id="srq:SR187_1885"/>
<dbReference type="EMBL" id="AP018400">
    <property type="protein sequence ID" value="BBA91999.1"/>
    <property type="molecule type" value="Genomic_DNA"/>
</dbReference>
<dbReference type="Proteomes" id="UP000269331">
    <property type="component" value="Chromosome"/>
</dbReference>
<name>A0A2Z5TKR6_9STRE</name>
<sequence length="59" mass="6803">MHQNSTGTICHKNVFLSVGYEYSLAQTFALVKDFTKKVLNALKKLFQHELVTSRKRKFG</sequence>
<evidence type="ECO:0000313" key="1">
    <source>
        <dbReference type="EMBL" id="BBA91999.1"/>
    </source>
</evidence>
<evidence type="ECO:0000313" key="2">
    <source>
        <dbReference type="Proteomes" id="UP000269331"/>
    </source>
</evidence>